<evidence type="ECO:0000256" key="1">
    <source>
        <dbReference type="SAM" id="Phobius"/>
    </source>
</evidence>
<comment type="caution">
    <text evidence="2">The sequence shown here is derived from an EMBL/GenBank/DDBJ whole genome shotgun (WGS) entry which is preliminary data.</text>
</comment>
<dbReference type="EMBL" id="LHQS01000003">
    <property type="protein sequence ID" value="RXE55324.1"/>
    <property type="molecule type" value="Genomic_DNA"/>
</dbReference>
<protein>
    <submittedName>
        <fullName evidence="2">Uncharacterized protein</fullName>
    </submittedName>
</protein>
<name>A0A498GYX3_9EURY</name>
<dbReference type="OrthoDB" id="64568at2157"/>
<dbReference type="PIRSF" id="PIRSF036536">
    <property type="entry name" value="EhaH"/>
    <property type="match status" value="1"/>
</dbReference>
<reference evidence="2 3" key="1">
    <citation type="journal article" date="2015" name="Int. J. Syst. Evol. Microbiol.">
        <title>Methanoculleus taiwanensis sp. nov., a methanogen isolated from deep marine sediment at the deformation front area near Taiwan.</title>
        <authorList>
            <person name="Weng C.Y."/>
            <person name="Chen S.C."/>
            <person name="Lai M.C."/>
            <person name="Wu S.Y."/>
            <person name="Lin S."/>
            <person name="Yang T.F."/>
            <person name="Chen P.C."/>
        </authorList>
    </citation>
    <scope>NUCLEOTIDE SEQUENCE [LARGE SCALE GENOMIC DNA]</scope>
    <source>
        <strain evidence="2 3">CYW4</strain>
    </source>
</reference>
<feature type="transmembrane region" description="Helical" evidence="1">
    <location>
        <begin position="26"/>
        <end position="46"/>
    </location>
</feature>
<sequence length="222" mass="23894">MFNLPVTNIGGSELFVLEFGDIVDYFSVYTAALFAFALIFTVLAIVSRPERMVDIAFGGDAYYTKEIDPKLLRFQRFMAIACGLATLGAVVSGDVFNYALFVSMVGITNIGIVAAYRNKHVLNAAFQYGIVAMLATVPLFGGAAIVLASTGTLSLWELYLPAVAVPLIAKVFLVLGVMGEGMAPFYVAKAEITRAQGAPFILMVHVSSLLVFLRVVEIVISM</sequence>
<evidence type="ECO:0000313" key="2">
    <source>
        <dbReference type="EMBL" id="RXE55324.1"/>
    </source>
</evidence>
<organism evidence="2 3">
    <name type="scientific">Methanoculleus taiwanensis</name>
    <dbReference type="NCBI Taxonomy" id="1550565"/>
    <lineage>
        <taxon>Archaea</taxon>
        <taxon>Methanobacteriati</taxon>
        <taxon>Methanobacteriota</taxon>
        <taxon>Stenosarchaea group</taxon>
        <taxon>Methanomicrobia</taxon>
        <taxon>Methanomicrobiales</taxon>
        <taxon>Methanomicrobiaceae</taxon>
        <taxon>Methanoculleus</taxon>
    </lineage>
</organism>
<feature type="transmembrane region" description="Helical" evidence="1">
    <location>
        <begin position="98"/>
        <end position="116"/>
    </location>
</feature>
<keyword evidence="1" id="KW-1133">Transmembrane helix</keyword>
<accession>A0A498GYX3</accession>
<dbReference type="RefSeq" id="WP_128694494.1">
    <property type="nucleotide sequence ID" value="NZ_LHQS01000003.1"/>
</dbReference>
<proteinExistence type="predicted"/>
<dbReference type="InterPro" id="IPR017059">
    <property type="entry name" value="NiFe-hyd_3_EhaH_prd"/>
</dbReference>
<dbReference type="Proteomes" id="UP000290932">
    <property type="component" value="Unassembled WGS sequence"/>
</dbReference>
<dbReference type="Pfam" id="PF10125">
    <property type="entry name" value="NADHdeh_related"/>
    <property type="match status" value="1"/>
</dbReference>
<feature type="transmembrane region" description="Helical" evidence="1">
    <location>
        <begin position="74"/>
        <end position="92"/>
    </location>
</feature>
<feature type="transmembrane region" description="Helical" evidence="1">
    <location>
        <begin position="128"/>
        <end position="147"/>
    </location>
</feature>
<feature type="transmembrane region" description="Helical" evidence="1">
    <location>
        <begin position="200"/>
        <end position="220"/>
    </location>
</feature>
<gene>
    <name evidence="2" type="ORF">ABH15_11205</name>
</gene>
<keyword evidence="1" id="KW-0812">Transmembrane</keyword>
<keyword evidence="3" id="KW-1185">Reference proteome</keyword>
<evidence type="ECO:0000313" key="3">
    <source>
        <dbReference type="Proteomes" id="UP000290932"/>
    </source>
</evidence>
<dbReference type="AlphaFoldDB" id="A0A498GYX3"/>
<keyword evidence="1" id="KW-0472">Membrane</keyword>